<sequence>MVRNHARKGDATRRRAATGENHRQAVEAVRDDAADELVMFADFPAPVLDGADPCPSCDGAGVSGECYEQPGDEGRPVLLVEEMCRTCRGCGRADHEECAPGIHAGDDEDDERFGYTDDQEDDEPSCYSCGGKHFNFMPGIGEDQQAEAARAELMERAHAQGMTEWDVMGAATFGELDQVLGAGAQALAEAADTTTYLRVPCGCAENLMRTVRRSELEVSA</sequence>
<accession>A0A2A2D900</accession>
<name>A0A2A2D900_9ACTN</name>
<dbReference type="Proteomes" id="UP000218944">
    <property type="component" value="Unassembled WGS sequence"/>
</dbReference>
<feature type="region of interest" description="Disordered" evidence="1">
    <location>
        <begin position="99"/>
        <end position="121"/>
    </location>
</feature>
<protein>
    <submittedName>
        <fullName evidence="2">Uncharacterized protein</fullName>
    </submittedName>
</protein>
<dbReference type="RefSeq" id="WP_095581602.1">
    <property type="nucleotide sequence ID" value="NZ_JAJQQQ010000026.1"/>
</dbReference>
<feature type="compositionally biased region" description="Acidic residues" evidence="1">
    <location>
        <begin position="106"/>
        <end position="121"/>
    </location>
</feature>
<evidence type="ECO:0000313" key="2">
    <source>
        <dbReference type="EMBL" id="PAU47971.1"/>
    </source>
</evidence>
<proteinExistence type="predicted"/>
<feature type="region of interest" description="Disordered" evidence="1">
    <location>
        <begin position="1"/>
        <end position="24"/>
    </location>
</feature>
<reference evidence="2 3" key="1">
    <citation type="submission" date="2017-08" db="EMBL/GenBank/DDBJ databases">
        <title>Genome sequence of Streptomyces albireticuli NRRL B-1670.</title>
        <authorList>
            <person name="Graham D.E."/>
            <person name="Mahan K.M."/>
            <person name="Klingeman D.M."/>
            <person name="Hettich R.L."/>
            <person name="Parry R.J."/>
            <person name="Spain J.C."/>
        </authorList>
    </citation>
    <scope>NUCLEOTIDE SEQUENCE [LARGE SCALE GENOMIC DNA]</scope>
    <source>
        <strain evidence="2 3">NRRL B-1670</strain>
    </source>
</reference>
<evidence type="ECO:0000313" key="3">
    <source>
        <dbReference type="Proteomes" id="UP000218944"/>
    </source>
</evidence>
<organism evidence="2 3">
    <name type="scientific">Streptomyces albireticuli</name>
    <dbReference type="NCBI Taxonomy" id="1940"/>
    <lineage>
        <taxon>Bacteria</taxon>
        <taxon>Bacillati</taxon>
        <taxon>Actinomycetota</taxon>
        <taxon>Actinomycetes</taxon>
        <taxon>Kitasatosporales</taxon>
        <taxon>Streptomycetaceae</taxon>
        <taxon>Streptomyces</taxon>
    </lineage>
</organism>
<evidence type="ECO:0000256" key="1">
    <source>
        <dbReference type="SAM" id="MobiDB-lite"/>
    </source>
</evidence>
<dbReference type="AlphaFoldDB" id="A0A2A2D900"/>
<gene>
    <name evidence="2" type="ORF">CK936_15795</name>
</gene>
<dbReference type="EMBL" id="NSJV01000307">
    <property type="protein sequence ID" value="PAU47971.1"/>
    <property type="molecule type" value="Genomic_DNA"/>
</dbReference>
<comment type="caution">
    <text evidence="2">The sequence shown here is derived from an EMBL/GenBank/DDBJ whole genome shotgun (WGS) entry which is preliminary data.</text>
</comment>
<keyword evidence="3" id="KW-1185">Reference proteome</keyword>